<name>A0A1B2E7X0_9BACL</name>
<evidence type="ECO:0000256" key="1">
    <source>
        <dbReference type="ARBA" id="ARBA00023015"/>
    </source>
</evidence>
<dbReference type="GO" id="GO:0043565">
    <property type="term" value="F:sequence-specific DNA binding"/>
    <property type="evidence" value="ECO:0007669"/>
    <property type="project" value="InterPro"/>
</dbReference>
<dbReference type="SUPFAM" id="SSF46689">
    <property type="entry name" value="Homeodomain-like"/>
    <property type="match status" value="2"/>
</dbReference>
<dbReference type="InterPro" id="IPR050204">
    <property type="entry name" value="AraC_XylS_family_regulators"/>
</dbReference>
<dbReference type="InterPro" id="IPR009057">
    <property type="entry name" value="Homeodomain-like_sf"/>
</dbReference>
<dbReference type="AlphaFoldDB" id="A0A1B2E7X0"/>
<keyword evidence="1" id="KW-0805">Transcription regulation</keyword>
<proteinExistence type="predicted"/>
<dbReference type="SUPFAM" id="SSF51215">
    <property type="entry name" value="Regulatory protein AraC"/>
    <property type="match status" value="1"/>
</dbReference>
<evidence type="ECO:0000256" key="4">
    <source>
        <dbReference type="ARBA" id="ARBA00023163"/>
    </source>
</evidence>
<protein>
    <recommendedName>
        <fullName evidence="5">HTH araC/xylS-type domain-containing protein</fullName>
    </recommendedName>
</protein>
<gene>
    <name evidence="6" type="ORF">BBD41_27675</name>
</gene>
<evidence type="ECO:0000259" key="5">
    <source>
        <dbReference type="PROSITE" id="PS01124"/>
    </source>
</evidence>
<dbReference type="Pfam" id="PF02311">
    <property type="entry name" value="AraC_binding"/>
    <property type="match status" value="1"/>
</dbReference>
<dbReference type="PROSITE" id="PS01124">
    <property type="entry name" value="HTH_ARAC_FAMILY_2"/>
    <property type="match status" value="1"/>
</dbReference>
<keyword evidence="4" id="KW-0804">Transcription</keyword>
<reference evidence="6" key="1">
    <citation type="submission" date="2016-08" db="EMBL/GenBank/DDBJ databases">
        <title>Complete Genome Seqeunce of Paenibacillus sp. nov. IHBB 9852 from high altitute lake of Indian trans-Himalayas.</title>
        <authorList>
            <person name="Kiran S."/>
            <person name="Swarnkar M.K."/>
            <person name="Rana A."/>
            <person name="Tewari R."/>
            <person name="Gulati A."/>
        </authorList>
    </citation>
    <scope>NUCLEOTIDE SEQUENCE [LARGE SCALE GENOMIC DNA]</scope>
    <source>
        <strain evidence="6">IHBB 9852</strain>
    </source>
</reference>
<dbReference type="Pfam" id="PF12833">
    <property type="entry name" value="HTH_18"/>
    <property type="match status" value="1"/>
</dbReference>
<evidence type="ECO:0000256" key="2">
    <source>
        <dbReference type="ARBA" id="ARBA00023125"/>
    </source>
</evidence>
<dbReference type="EMBL" id="CP016809">
    <property type="protein sequence ID" value="ANY76054.1"/>
    <property type="molecule type" value="Genomic_DNA"/>
</dbReference>
<keyword evidence="3" id="KW-0010">Activator</keyword>
<evidence type="ECO:0000313" key="6">
    <source>
        <dbReference type="EMBL" id="ANY76054.1"/>
    </source>
</evidence>
<dbReference type="KEGG" id="pib:BBD41_27675"/>
<dbReference type="PANTHER" id="PTHR46796">
    <property type="entry name" value="HTH-TYPE TRANSCRIPTIONAL ACTIVATOR RHAS-RELATED"/>
    <property type="match status" value="1"/>
</dbReference>
<dbReference type="InterPro" id="IPR018060">
    <property type="entry name" value="HTH_AraC"/>
</dbReference>
<sequence>MRMQIILPRVEIHRFYSSFENTAHTHEDQFQITIPIKGTCHFQHEHKYLSLPPGEGIVLMPRDQHSLHIGDGASLVIIRVRQESMYPQGLLSQREPQYRQQFDVKRISRYFGQWTSGMMNRDLDDPLEEEELETRMISDLQELIWSGGLPVSPAMQISHEEHNQHHARVLEYIHANYTEQLNISTLAGLAMQSRYHFIRTFKSLMGVTPYQYVLQLRVREAIRQLQQSDATVTDISFNLGFSSPSQLYRAFAKITGMTPEQYRKTRL</sequence>
<dbReference type="PROSITE" id="PS00041">
    <property type="entry name" value="HTH_ARAC_FAMILY_1"/>
    <property type="match status" value="1"/>
</dbReference>
<accession>A0A1B2E7X0</accession>
<feature type="domain" description="HTH araC/xylS-type" evidence="5">
    <location>
        <begin position="167"/>
        <end position="265"/>
    </location>
</feature>
<organism evidence="6">
    <name type="scientific">Paenibacillus ihbetae</name>
    <dbReference type="NCBI Taxonomy" id="1870820"/>
    <lineage>
        <taxon>Bacteria</taxon>
        <taxon>Bacillati</taxon>
        <taxon>Bacillota</taxon>
        <taxon>Bacilli</taxon>
        <taxon>Bacillales</taxon>
        <taxon>Paenibacillaceae</taxon>
        <taxon>Paenibacillus</taxon>
    </lineage>
</organism>
<dbReference type="CDD" id="cd02208">
    <property type="entry name" value="cupin_RmlC-like"/>
    <property type="match status" value="1"/>
</dbReference>
<dbReference type="GO" id="GO:0003700">
    <property type="term" value="F:DNA-binding transcription factor activity"/>
    <property type="evidence" value="ECO:0007669"/>
    <property type="project" value="InterPro"/>
</dbReference>
<dbReference type="InterPro" id="IPR037923">
    <property type="entry name" value="HTH-like"/>
</dbReference>
<dbReference type="InterPro" id="IPR018062">
    <property type="entry name" value="HTH_AraC-typ_CS"/>
</dbReference>
<dbReference type="Gene3D" id="1.10.10.60">
    <property type="entry name" value="Homeodomain-like"/>
    <property type="match status" value="2"/>
</dbReference>
<dbReference type="InterPro" id="IPR003313">
    <property type="entry name" value="AraC-bd"/>
</dbReference>
<evidence type="ECO:0000256" key="3">
    <source>
        <dbReference type="ARBA" id="ARBA00023159"/>
    </source>
</evidence>
<keyword evidence="2" id="KW-0238">DNA-binding</keyword>
<dbReference type="SMART" id="SM00342">
    <property type="entry name" value="HTH_ARAC"/>
    <property type="match status" value="1"/>
</dbReference>